<proteinExistence type="predicted"/>
<evidence type="ECO:0000313" key="2">
    <source>
        <dbReference type="Proteomes" id="UP000092460"/>
    </source>
</evidence>
<name>A0A1B0BVA7_9MUSC</name>
<evidence type="ECO:0000313" key="1">
    <source>
        <dbReference type="EnsemblMetazoa" id="GPPI041566-PA"/>
    </source>
</evidence>
<dbReference type="EnsemblMetazoa" id="GPPI041566-RA">
    <property type="protein sequence ID" value="GPPI041566-PA"/>
    <property type="gene ID" value="GPPI041566"/>
</dbReference>
<dbReference type="VEuPathDB" id="VectorBase:GPPI041566"/>
<protein>
    <submittedName>
        <fullName evidence="1">Uncharacterized protein</fullName>
    </submittedName>
</protein>
<sequence>MNVNERKLKRRSLDGAYKCNSKEYPKQLRICSIYMQAETSTCCSFFYKPYLTDAISAKLYDLKYLGFLPTKQTKHRSSLWECRGSNLASCSRTGLFAGLSTR</sequence>
<organism evidence="1 2">
    <name type="scientific">Glossina palpalis gambiensis</name>
    <dbReference type="NCBI Taxonomy" id="67801"/>
    <lineage>
        <taxon>Eukaryota</taxon>
        <taxon>Metazoa</taxon>
        <taxon>Ecdysozoa</taxon>
        <taxon>Arthropoda</taxon>
        <taxon>Hexapoda</taxon>
        <taxon>Insecta</taxon>
        <taxon>Pterygota</taxon>
        <taxon>Neoptera</taxon>
        <taxon>Endopterygota</taxon>
        <taxon>Diptera</taxon>
        <taxon>Brachycera</taxon>
        <taxon>Muscomorpha</taxon>
        <taxon>Hippoboscoidea</taxon>
        <taxon>Glossinidae</taxon>
        <taxon>Glossina</taxon>
    </lineage>
</organism>
<reference evidence="1" key="2">
    <citation type="submission" date="2020-05" db="UniProtKB">
        <authorList>
            <consortium name="EnsemblMetazoa"/>
        </authorList>
    </citation>
    <scope>IDENTIFICATION</scope>
    <source>
        <strain evidence="1">IAEA</strain>
    </source>
</reference>
<dbReference type="Proteomes" id="UP000092460">
    <property type="component" value="Unassembled WGS sequence"/>
</dbReference>
<reference evidence="2" key="1">
    <citation type="submission" date="2015-01" db="EMBL/GenBank/DDBJ databases">
        <authorList>
            <person name="Aksoy S."/>
            <person name="Warren W."/>
            <person name="Wilson R.K."/>
        </authorList>
    </citation>
    <scope>NUCLEOTIDE SEQUENCE [LARGE SCALE GENOMIC DNA]</scope>
    <source>
        <strain evidence="2">IAEA</strain>
    </source>
</reference>
<dbReference type="AlphaFoldDB" id="A0A1B0BVA7"/>
<keyword evidence="2" id="KW-1185">Reference proteome</keyword>
<accession>A0A1B0BVA7</accession>
<dbReference type="EMBL" id="JXJN01021172">
    <property type="status" value="NOT_ANNOTATED_CDS"/>
    <property type="molecule type" value="Genomic_DNA"/>
</dbReference>